<feature type="compositionally biased region" description="Acidic residues" evidence="6">
    <location>
        <begin position="31"/>
        <end position="44"/>
    </location>
</feature>
<dbReference type="InterPro" id="IPR011701">
    <property type="entry name" value="MFS"/>
</dbReference>
<keyword evidence="4 7" id="KW-1133">Transmembrane helix</keyword>
<dbReference type="FunFam" id="1.20.1250.20:FF:000057">
    <property type="entry name" value="MFS general substrate transporter"/>
    <property type="match status" value="1"/>
</dbReference>
<keyword evidence="10" id="KW-1185">Reference proteome</keyword>
<keyword evidence="2" id="KW-0813">Transport</keyword>
<dbReference type="GO" id="GO:0022857">
    <property type="term" value="F:transmembrane transporter activity"/>
    <property type="evidence" value="ECO:0007669"/>
    <property type="project" value="InterPro"/>
</dbReference>
<evidence type="ECO:0000313" key="10">
    <source>
        <dbReference type="Proteomes" id="UP000559027"/>
    </source>
</evidence>
<feature type="domain" description="Major facilitator superfamily (MFS) profile" evidence="8">
    <location>
        <begin position="60"/>
        <end position="490"/>
    </location>
</feature>
<name>A0A8H5FQG5_9AGAR</name>
<feature type="transmembrane region" description="Helical" evidence="7">
    <location>
        <begin position="187"/>
        <end position="209"/>
    </location>
</feature>
<dbReference type="InterPro" id="IPR020846">
    <property type="entry name" value="MFS_dom"/>
</dbReference>
<evidence type="ECO:0000256" key="2">
    <source>
        <dbReference type="ARBA" id="ARBA00022448"/>
    </source>
</evidence>
<comment type="caution">
    <text evidence="9">The sequence shown here is derived from an EMBL/GenBank/DDBJ whole genome shotgun (WGS) entry which is preliminary data.</text>
</comment>
<dbReference type="Pfam" id="PF07690">
    <property type="entry name" value="MFS_1"/>
    <property type="match status" value="1"/>
</dbReference>
<dbReference type="SUPFAM" id="SSF103473">
    <property type="entry name" value="MFS general substrate transporter"/>
    <property type="match status" value="1"/>
</dbReference>
<feature type="compositionally biased region" description="Polar residues" evidence="6">
    <location>
        <begin position="1"/>
        <end position="22"/>
    </location>
</feature>
<dbReference type="OrthoDB" id="2985014at2759"/>
<evidence type="ECO:0000313" key="9">
    <source>
        <dbReference type="EMBL" id="KAF5345865.1"/>
    </source>
</evidence>
<accession>A0A8H5FQG5</accession>
<feature type="transmembrane region" description="Helical" evidence="7">
    <location>
        <begin position="326"/>
        <end position="346"/>
    </location>
</feature>
<dbReference type="PANTHER" id="PTHR43791:SF6">
    <property type="entry name" value="TRANSPORTER, PUTATIVE (AFU_ORTHOLOGUE AFUA_1G16690)-RELATED"/>
    <property type="match status" value="1"/>
</dbReference>
<feature type="transmembrane region" description="Helical" evidence="7">
    <location>
        <begin position="153"/>
        <end position="175"/>
    </location>
</feature>
<sequence>MPSTASSNGEDSPLLTSRTSSHPIADHEDHEVDDEDYLKDDDDKDREATERSLLRKLDLRMSFLIILDILNYVDRTNAAAARLRGFEGDLGLEGKQFSSVLSVYYTSYILMQIPSNMLFSQTSRPSLYLGCALMAPGIVTFGTGLVTTYHQALLARFLLGFTEAPFYIGAIFFLGRWYKRSELSTRMVYLISGGLISVAFGTLIASFLLDIMDGVLGLPAWNWLFFIEGGLTTVAGTAAMFILPDLPETKSISWLSPAEHTLARKRMFEDRSDTVSLPTDARLGFTLAVLDWKTWYLATAIFLETLSTSFVIFFPTLTATMGFSPTITLILCAPPWLVAAASSFWLSNHSDRTQERCMHVVIPFMVAMSGLLLSMVTMNSAARYLSLFLMTQGSASEVILYTWASSTVGDPPAKRAVALALITTISQSANIAGSYVWVTEWGPTYTKSFAICTRGVEKTESSNGSRGRKTGVAAISEKKLEISHLTISTE</sequence>
<evidence type="ECO:0000259" key="8">
    <source>
        <dbReference type="PROSITE" id="PS50850"/>
    </source>
</evidence>
<feature type="transmembrane region" description="Helical" evidence="7">
    <location>
        <begin position="358"/>
        <end position="378"/>
    </location>
</feature>
<feature type="transmembrane region" description="Helical" evidence="7">
    <location>
        <begin position="221"/>
        <end position="243"/>
    </location>
</feature>
<evidence type="ECO:0000256" key="6">
    <source>
        <dbReference type="SAM" id="MobiDB-lite"/>
    </source>
</evidence>
<evidence type="ECO:0000256" key="4">
    <source>
        <dbReference type="ARBA" id="ARBA00022989"/>
    </source>
</evidence>
<evidence type="ECO:0000256" key="5">
    <source>
        <dbReference type="ARBA" id="ARBA00023136"/>
    </source>
</evidence>
<evidence type="ECO:0000256" key="1">
    <source>
        <dbReference type="ARBA" id="ARBA00004141"/>
    </source>
</evidence>
<dbReference type="PANTHER" id="PTHR43791">
    <property type="entry name" value="PERMEASE-RELATED"/>
    <property type="match status" value="1"/>
</dbReference>
<evidence type="ECO:0000256" key="7">
    <source>
        <dbReference type="SAM" id="Phobius"/>
    </source>
</evidence>
<gene>
    <name evidence="9" type="ORF">D9756_011195</name>
</gene>
<dbReference type="Proteomes" id="UP000559027">
    <property type="component" value="Unassembled WGS sequence"/>
</dbReference>
<dbReference type="PROSITE" id="PS50850">
    <property type="entry name" value="MFS"/>
    <property type="match status" value="1"/>
</dbReference>
<comment type="subcellular location">
    <subcellularLocation>
        <location evidence="1">Membrane</location>
        <topology evidence="1">Multi-pass membrane protein</topology>
    </subcellularLocation>
</comment>
<reference evidence="9 10" key="1">
    <citation type="journal article" date="2020" name="ISME J.">
        <title>Uncovering the hidden diversity of litter-decomposition mechanisms in mushroom-forming fungi.</title>
        <authorList>
            <person name="Floudas D."/>
            <person name="Bentzer J."/>
            <person name="Ahren D."/>
            <person name="Johansson T."/>
            <person name="Persson P."/>
            <person name="Tunlid A."/>
        </authorList>
    </citation>
    <scope>NUCLEOTIDE SEQUENCE [LARGE SCALE GENOMIC DNA]</scope>
    <source>
        <strain evidence="9 10">CBS 146.42</strain>
    </source>
</reference>
<proteinExistence type="predicted"/>
<organism evidence="9 10">
    <name type="scientific">Leucocoprinus leucothites</name>
    <dbReference type="NCBI Taxonomy" id="201217"/>
    <lineage>
        <taxon>Eukaryota</taxon>
        <taxon>Fungi</taxon>
        <taxon>Dikarya</taxon>
        <taxon>Basidiomycota</taxon>
        <taxon>Agaricomycotina</taxon>
        <taxon>Agaricomycetes</taxon>
        <taxon>Agaricomycetidae</taxon>
        <taxon>Agaricales</taxon>
        <taxon>Agaricineae</taxon>
        <taxon>Agaricaceae</taxon>
        <taxon>Leucocoprinus</taxon>
    </lineage>
</organism>
<dbReference type="EMBL" id="JAACJO010000038">
    <property type="protein sequence ID" value="KAF5345865.1"/>
    <property type="molecule type" value="Genomic_DNA"/>
</dbReference>
<dbReference type="Gene3D" id="1.20.1250.20">
    <property type="entry name" value="MFS general substrate transporter like domains"/>
    <property type="match status" value="2"/>
</dbReference>
<keyword evidence="5 7" id="KW-0472">Membrane</keyword>
<evidence type="ECO:0000256" key="3">
    <source>
        <dbReference type="ARBA" id="ARBA00022692"/>
    </source>
</evidence>
<feature type="transmembrane region" description="Helical" evidence="7">
    <location>
        <begin position="127"/>
        <end position="147"/>
    </location>
</feature>
<dbReference type="GO" id="GO:0016020">
    <property type="term" value="C:membrane"/>
    <property type="evidence" value="ECO:0007669"/>
    <property type="project" value="UniProtKB-SubCell"/>
</dbReference>
<keyword evidence="3 7" id="KW-0812">Transmembrane</keyword>
<protein>
    <recommendedName>
        <fullName evidence="8">Major facilitator superfamily (MFS) profile domain-containing protein</fullName>
    </recommendedName>
</protein>
<feature type="region of interest" description="Disordered" evidence="6">
    <location>
        <begin position="1"/>
        <end position="45"/>
    </location>
</feature>
<dbReference type="AlphaFoldDB" id="A0A8H5FQG5"/>
<feature type="transmembrane region" description="Helical" evidence="7">
    <location>
        <begin position="295"/>
        <end position="314"/>
    </location>
</feature>
<dbReference type="InterPro" id="IPR036259">
    <property type="entry name" value="MFS_trans_sf"/>
</dbReference>